<sequence length="83" mass="9425">MQFASYFIKIAFSAAAAATTCRLELMGAGFVFRSAAWFVRPFIGFFCVYSGVCSFNFYLCVLAHKRCLVENKCAKKQKKQKEK</sequence>
<proteinExistence type="predicted"/>
<reference evidence="2" key="1">
    <citation type="submission" date="2018-01" db="EMBL/GenBank/DDBJ databases">
        <title>An insight into the sialome of Amazonian anophelines.</title>
        <authorList>
            <person name="Ribeiro J.M."/>
            <person name="Scarpassa V."/>
            <person name="Calvo E."/>
        </authorList>
    </citation>
    <scope>NUCLEOTIDE SEQUENCE</scope>
</reference>
<protein>
    <submittedName>
        <fullName evidence="2">Uncharacterized protein</fullName>
    </submittedName>
</protein>
<evidence type="ECO:0000313" key="2">
    <source>
        <dbReference type="EMBL" id="MBW74126.1"/>
    </source>
</evidence>
<name>A0A2M4D999_ANODA</name>
<dbReference type="AlphaFoldDB" id="A0A2M4D999"/>
<organism evidence="2">
    <name type="scientific">Anopheles darlingi</name>
    <name type="common">Mosquito</name>
    <dbReference type="NCBI Taxonomy" id="43151"/>
    <lineage>
        <taxon>Eukaryota</taxon>
        <taxon>Metazoa</taxon>
        <taxon>Ecdysozoa</taxon>
        <taxon>Arthropoda</taxon>
        <taxon>Hexapoda</taxon>
        <taxon>Insecta</taxon>
        <taxon>Pterygota</taxon>
        <taxon>Neoptera</taxon>
        <taxon>Endopterygota</taxon>
        <taxon>Diptera</taxon>
        <taxon>Nematocera</taxon>
        <taxon>Culicoidea</taxon>
        <taxon>Culicidae</taxon>
        <taxon>Anophelinae</taxon>
        <taxon>Anopheles</taxon>
    </lineage>
</organism>
<keyword evidence="1" id="KW-1133">Transmembrane helix</keyword>
<accession>A0A2M4D999</accession>
<dbReference type="EMBL" id="GGFL01009948">
    <property type="protein sequence ID" value="MBW74126.1"/>
    <property type="molecule type" value="Transcribed_RNA"/>
</dbReference>
<feature type="transmembrane region" description="Helical" evidence="1">
    <location>
        <begin position="41"/>
        <end position="62"/>
    </location>
</feature>
<keyword evidence="1" id="KW-0812">Transmembrane</keyword>
<keyword evidence="1" id="KW-0472">Membrane</keyword>
<evidence type="ECO:0000256" key="1">
    <source>
        <dbReference type="SAM" id="Phobius"/>
    </source>
</evidence>